<comment type="caution">
    <text evidence="2">The sequence shown here is derived from an EMBL/GenBank/DDBJ whole genome shotgun (WGS) entry which is preliminary data.</text>
</comment>
<organism evidence="2 3">
    <name type="scientific">Araneus ventricosus</name>
    <name type="common">Orbweaver spider</name>
    <name type="synonym">Epeira ventricosa</name>
    <dbReference type="NCBI Taxonomy" id="182803"/>
    <lineage>
        <taxon>Eukaryota</taxon>
        <taxon>Metazoa</taxon>
        <taxon>Ecdysozoa</taxon>
        <taxon>Arthropoda</taxon>
        <taxon>Chelicerata</taxon>
        <taxon>Arachnida</taxon>
        <taxon>Araneae</taxon>
        <taxon>Araneomorphae</taxon>
        <taxon>Entelegynae</taxon>
        <taxon>Araneoidea</taxon>
        <taxon>Araneidae</taxon>
        <taxon>Araneus</taxon>
    </lineage>
</organism>
<evidence type="ECO:0000313" key="2">
    <source>
        <dbReference type="EMBL" id="GBM71208.1"/>
    </source>
</evidence>
<accession>A0A4Y2I0Y9</accession>
<dbReference type="AlphaFoldDB" id="A0A4Y2I0Y9"/>
<dbReference type="Pfam" id="PF00078">
    <property type="entry name" value="RVT_1"/>
    <property type="match status" value="1"/>
</dbReference>
<dbReference type="OrthoDB" id="415822at2759"/>
<evidence type="ECO:0000259" key="1">
    <source>
        <dbReference type="Pfam" id="PF00078"/>
    </source>
</evidence>
<dbReference type="PANTHER" id="PTHR19446">
    <property type="entry name" value="REVERSE TRANSCRIPTASES"/>
    <property type="match status" value="1"/>
</dbReference>
<dbReference type="InterPro" id="IPR000477">
    <property type="entry name" value="RT_dom"/>
</dbReference>
<evidence type="ECO:0000313" key="3">
    <source>
        <dbReference type="Proteomes" id="UP000499080"/>
    </source>
</evidence>
<reference evidence="2 3" key="1">
    <citation type="journal article" date="2019" name="Sci. Rep.">
        <title>Orb-weaving spider Araneus ventricosus genome elucidates the spidroin gene catalogue.</title>
        <authorList>
            <person name="Kono N."/>
            <person name="Nakamura H."/>
            <person name="Ohtoshi R."/>
            <person name="Moran D.A.P."/>
            <person name="Shinohara A."/>
            <person name="Yoshida Y."/>
            <person name="Fujiwara M."/>
            <person name="Mori M."/>
            <person name="Tomita M."/>
            <person name="Arakawa K."/>
        </authorList>
    </citation>
    <scope>NUCLEOTIDE SEQUENCE [LARGE SCALE GENOMIC DNA]</scope>
</reference>
<name>A0A4Y2I0Y9_ARAVE</name>
<dbReference type="Proteomes" id="UP000499080">
    <property type="component" value="Unassembled WGS sequence"/>
</dbReference>
<protein>
    <recommendedName>
        <fullName evidence="1">Reverse transcriptase domain-containing protein</fullName>
    </recommendedName>
</protein>
<keyword evidence="3" id="KW-1185">Reference proteome</keyword>
<sequence length="214" mass="25092">MTFGKTRRTAEILVNPNKSHGITIQEKINLLFNYFFPPSSNVNESIYTPNIERVEELTEKELDLVMHNLKKGKVPGLDILDFKVWAHIYDFNEDFLIVTFNLCFKYNYLPKTLRNAKIFFLQKQGKDPEQCPSYRPVCLLPAIGKILERKFQFRFSKHLADKNVIHENQFGFREGKSCEWAIINIISKIRENEETKHCALISLDIKSTVDSMDW</sequence>
<feature type="domain" description="Reverse transcriptase" evidence="1">
    <location>
        <begin position="125"/>
        <end position="214"/>
    </location>
</feature>
<gene>
    <name evidence="2" type="ORF">AVEN_119931_1</name>
</gene>
<dbReference type="EMBL" id="BGPR01002299">
    <property type="protein sequence ID" value="GBM71208.1"/>
    <property type="molecule type" value="Genomic_DNA"/>
</dbReference>
<proteinExistence type="predicted"/>